<feature type="transmembrane region" description="Helical" evidence="1">
    <location>
        <begin position="454"/>
        <end position="476"/>
    </location>
</feature>
<dbReference type="STRING" id="1514105.AOC36_01855"/>
<feature type="transmembrane region" description="Helical" evidence="1">
    <location>
        <begin position="482"/>
        <end position="502"/>
    </location>
</feature>
<organism evidence="5 6">
    <name type="scientific">Erysipelothrix larvae</name>
    <dbReference type="NCBI Taxonomy" id="1514105"/>
    <lineage>
        <taxon>Bacteria</taxon>
        <taxon>Bacillati</taxon>
        <taxon>Bacillota</taxon>
        <taxon>Erysipelotrichia</taxon>
        <taxon>Erysipelotrichales</taxon>
        <taxon>Erysipelotrichaceae</taxon>
        <taxon>Erysipelothrix</taxon>
    </lineage>
</organism>
<gene>
    <name evidence="5" type="ORF">AOC36_01855</name>
</gene>
<evidence type="ECO:0000313" key="6">
    <source>
        <dbReference type="Proteomes" id="UP000063781"/>
    </source>
</evidence>
<feature type="transmembrane region" description="Helical" evidence="1">
    <location>
        <begin position="238"/>
        <end position="258"/>
    </location>
</feature>
<dbReference type="InterPro" id="IPR048389">
    <property type="entry name" value="YciQ-like_C"/>
</dbReference>
<evidence type="ECO:0000256" key="2">
    <source>
        <dbReference type="SAM" id="SignalP"/>
    </source>
</evidence>
<proteinExistence type="predicted"/>
<name>A0A0X8GYJ5_9FIRM</name>
<evidence type="ECO:0000259" key="4">
    <source>
        <dbReference type="Pfam" id="PF20990"/>
    </source>
</evidence>
<feature type="chain" id="PRO_5007066683" description="DUF2207 domain-containing protein" evidence="2">
    <location>
        <begin position="26"/>
        <end position="645"/>
    </location>
</feature>
<feature type="domain" description="Predicted membrane protein YciQ-like C-terminal" evidence="4">
    <location>
        <begin position="448"/>
        <end position="562"/>
    </location>
</feature>
<dbReference type="AlphaFoldDB" id="A0A0X8GYJ5"/>
<dbReference type="Pfam" id="PF09972">
    <property type="entry name" value="DUF2207"/>
    <property type="match status" value="1"/>
</dbReference>
<sequence length="645" mass="71594">MKRKLMLCLLTLTLFLGLRPINVHAETSTIDGLNLNVQMNVNENGVIEVTEEVTVYFNNPQQGIFVVLPQLYSDFDVGGWTNKPNDKRNYFFRITDFTSSTHAVTEDDDSSSLSDLVFRLGTAGQFLTGEQTFKYSYKIHTQDLGLGLDYDVFFMNIKGNGWNFDFENVDFTIQFEKDLPESFPHEIQAGTQESYNVVEIHRDGNTLSGSVGPSRTYEAVTIMAELPHGFFSFANHDFTFVGFGLLVGVLALLIFWFMRYGKDYPIVETVEFTAPDGLSSAEVAYIYNRTVQAKDVTSLIILWASQGFLTLEELDDDTIKISKVSEYHGHNREEERLFMALFEDRDEVTTQELTNTFGQKITFAVGSIPDYFRKDKDKKVYDTKSTGMKVLSSILLTVAFGIYCGLVVYATFGYSGFAFVGFGIAGVLCAIACIIAGIGFPYIKLNKLHQKALIVLYSVGISLMLILILKGGSLLFRIQVNSLQLICVTLILTLSLILTGLMDRRTQQGARWYGQISGLKRFIEVAEHDRLVKLAEETPTIFYDILPFAYVLGVTDVWSKKFESIAIETPDWYHTTSTIPNMNSIYMWSMLNRSMNTVQRSMISEPINSTSSGRGFGGGGGFGGGSSGGGGFSGGGFGGSGGGGW</sequence>
<evidence type="ECO:0008006" key="7">
    <source>
        <dbReference type="Google" id="ProtNLM"/>
    </source>
</evidence>
<dbReference type="EMBL" id="CP013213">
    <property type="protein sequence ID" value="AMC92772.1"/>
    <property type="molecule type" value="Genomic_DNA"/>
</dbReference>
<feature type="transmembrane region" description="Helical" evidence="1">
    <location>
        <begin position="418"/>
        <end position="442"/>
    </location>
</feature>
<keyword evidence="1" id="KW-0472">Membrane</keyword>
<feature type="domain" description="Predicted membrane protein YciQ-like C-terminal" evidence="4">
    <location>
        <begin position="273"/>
        <end position="437"/>
    </location>
</feature>
<keyword evidence="6" id="KW-1185">Reference proteome</keyword>
<dbReference type="Pfam" id="PF20990">
    <property type="entry name" value="DUF2207_C"/>
    <property type="match status" value="2"/>
</dbReference>
<evidence type="ECO:0000256" key="1">
    <source>
        <dbReference type="SAM" id="Phobius"/>
    </source>
</evidence>
<keyword evidence="2" id="KW-0732">Signal</keyword>
<feature type="signal peptide" evidence="2">
    <location>
        <begin position="1"/>
        <end position="25"/>
    </location>
</feature>
<accession>A0A0X8GYJ5</accession>
<protein>
    <recommendedName>
        <fullName evidence="7">DUF2207 domain-containing protein</fullName>
    </recommendedName>
</protein>
<reference evidence="5 6" key="1">
    <citation type="submission" date="2015-10" db="EMBL/GenBank/DDBJ databases">
        <title>Erysipelothrix larvae sp. LV19 isolated from the larval gut of the rhinoceros beetle, Trypoxylus dichotomus.</title>
        <authorList>
            <person name="Lim S."/>
            <person name="Kim B.-C."/>
        </authorList>
    </citation>
    <scope>NUCLEOTIDE SEQUENCE [LARGE SCALE GENOMIC DNA]</scope>
    <source>
        <strain evidence="5 6">LV19</strain>
    </source>
</reference>
<dbReference type="Proteomes" id="UP000063781">
    <property type="component" value="Chromosome"/>
</dbReference>
<evidence type="ECO:0000259" key="3">
    <source>
        <dbReference type="Pfam" id="PF09972"/>
    </source>
</evidence>
<dbReference type="OrthoDB" id="9767603at2"/>
<evidence type="ECO:0000313" key="5">
    <source>
        <dbReference type="EMBL" id="AMC92772.1"/>
    </source>
</evidence>
<keyword evidence="1" id="KW-0812">Transmembrane</keyword>
<feature type="transmembrane region" description="Helical" evidence="1">
    <location>
        <begin position="390"/>
        <end position="412"/>
    </location>
</feature>
<dbReference type="KEGG" id="erl:AOC36_01855"/>
<feature type="domain" description="DUF2207" evidence="3">
    <location>
        <begin position="34"/>
        <end position="220"/>
    </location>
</feature>
<keyword evidence="1" id="KW-1133">Transmembrane helix</keyword>
<dbReference type="InterPro" id="IPR018702">
    <property type="entry name" value="DUF2207"/>
</dbReference>
<dbReference type="RefSeq" id="WP_067630630.1">
    <property type="nucleotide sequence ID" value="NZ_CP013213.1"/>
</dbReference>